<organism evidence="2 3">
    <name type="scientific">Phialocephala subalpina</name>
    <dbReference type="NCBI Taxonomy" id="576137"/>
    <lineage>
        <taxon>Eukaryota</taxon>
        <taxon>Fungi</taxon>
        <taxon>Dikarya</taxon>
        <taxon>Ascomycota</taxon>
        <taxon>Pezizomycotina</taxon>
        <taxon>Leotiomycetes</taxon>
        <taxon>Helotiales</taxon>
        <taxon>Mollisiaceae</taxon>
        <taxon>Phialocephala</taxon>
        <taxon>Phialocephala fortinii species complex</taxon>
    </lineage>
</organism>
<dbReference type="EMBL" id="FJOG01000031">
    <property type="protein sequence ID" value="CZR65520.1"/>
    <property type="molecule type" value="Genomic_DNA"/>
</dbReference>
<feature type="region of interest" description="Disordered" evidence="1">
    <location>
        <begin position="18"/>
        <end position="43"/>
    </location>
</feature>
<accession>A0A1L7XKD8</accession>
<dbReference type="Proteomes" id="UP000184330">
    <property type="component" value="Unassembled WGS sequence"/>
</dbReference>
<name>A0A1L7XKD8_9HELO</name>
<evidence type="ECO:0000313" key="2">
    <source>
        <dbReference type="EMBL" id="CZR65520.1"/>
    </source>
</evidence>
<gene>
    <name evidence="2" type="ORF">PAC_15420</name>
</gene>
<sequence>MDLINDLLRAHSIKLLRPSHPSTSFQSPPLPTNRPSTRRPCKKTHITGTSAADISRFPLEHNNLHPTKQLKQTAFWSDIRILQVVGNGKTDSRHCLTGKRGHSECSLVPCAPDAADITSQSGSSKNTSLPASPLLEYDEISNWRLQISEPCYQQPGLDKTQREQGPQAREVVKVSQDSGVCPTVEEQTSQAQEERISIHKLATIAAIVAYDRQMSQGNEENPPPERFEFELQYGLSSTTFRGILEEILGDLITSKFLHNWDEKLFKGPLKAILKVVHMSWGLNSCTPASLIAHSTVEEIFSNAANTATSSIQEAGDIGNYLFFTKVGDDPYHKLQYLMLIHLKRNSDKGARPSSSTDSINTLNLAQGRIVYVKDRISYLERLTLLILYLFCLRLQDEDYGFIRSFIEKHLSMRCGLKFPYHWQETSPPEIDSSRQKCYKRVTLSWHISYLTLSTTEAWKNTESQIDHVRIFPFHHHRDPAKSGDMFLDKASSSVLLTLCAPEESKSREEGVCLSQTPQALWAVLVFNCATEFVSDQRARQYLTPIAQYVRGITSTICT</sequence>
<evidence type="ECO:0000256" key="1">
    <source>
        <dbReference type="SAM" id="MobiDB-lite"/>
    </source>
</evidence>
<reference evidence="2 3" key="1">
    <citation type="submission" date="2016-03" db="EMBL/GenBank/DDBJ databases">
        <authorList>
            <person name="Ploux O."/>
        </authorList>
    </citation>
    <scope>NUCLEOTIDE SEQUENCE [LARGE SCALE GENOMIC DNA]</scope>
    <source>
        <strain evidence="2 3">UAMH 11012</strain>
    </source>
</reference>
<dbReference type="OrthoDB" id="3555630at2759"/>
<proteinExistence type="predicted"/>
<protein>
    <submittedName>
        <fullName evidence="2">Uncharacterized protein</fullName>
    </submittedName>
</protein>
<dbReference type="AlphaFoldDB" id="A0A1L7XKD8"/>
<evidence type="ECO:0000313" key="3">
    <source>
        <dbReference type="Proteomes" id="UP000184330"/>
    </source>
</evidence>
<keyword evidence="3" id="KW-1185">Reference proteome</keyword>
<dbReference type="STRING" id="576137.A0A1L7XKD8"/>